<dbReference type="InterPro" id="IPR036249">
    <property type="entry name" value="Thioredoxin-like_sf"/>
</dbReference>
<dbReference type="EMBL" id="JBEVCJ010000026">
    <property type="protein sequence ID" value="MET1256780.1"/>
    <property type="molecule type" value="Genomic_DNA"/>
</dbReference>
<dbReference type="InterPro" id="IPR036282">
    <property type="entry name" value="Glutathione-S-Trfase_C_sf"/>
</dbReference>
<keyword evidence="2" id="KW-1185">Reference proteome</keyword>
<dbReference type="Pfam" id="PF00043">
    <property type="entry name" value="GST_C"/>
    <property type="match status" value="1"/>
</dbReference>
<organism evidence="1 2">
    <name type="scientific">Aliikangiella maris</name>
    <dbReference type="NCBI Taxonomy" id="3162458"/>
    <lineage>
        <taxon>Bacteria</taxon>
        <taxon>Pseudomonadati</taxon>
        <taxon>Pseudomonadota</taxon>
        <taxon>Gammaproteobacteria</taxon>
        <taxon>Oceanospirillales</taxon>
        <taxon>Pleioneaceae</taxon>
        <taxon>Aliikangiella</taxon>
    </lineage>
</organism>
<dbReference type="PANTHER" id="PTHR44051:SF8">
    <property type="entry name" value="GLUTATHIONE S-TRANSFERASE GSTA"/>
    <property type="match status" value="1"/>
</dbReference>
<dbReference type="Proteomes" id="UP001548189">
    <property type="component" value="Unassembled WGS sequence"/>
</dbReference>
<dbReference type="InterPro" id="IPR010987">
    <property type="entry name" value="Glutathione-S-Trfase_C-like"/>
</dbReference>
<evidence type="ECO:0000313" key="1">
    <source>
        <dbReference type="EMBL" id="MET1256780.1"/>
    </source>
</evidence>
<accession>A0ABV2BXY4</accession>
<dbReference type="SUPFAM" id="SSF52833">
    <property type="entry name" value="Thioredoxin-like"/>
    <property type="match status" value="1"/>
</dbReference>
<protein>
    <submittedName>
        <fullName evidence="1">Glutathione S-transferase family protein</fullName>
    </submittedName>
</protein>
<proteinExistence type="predicted"/>
<gene>
    <name evidence="1" type="ORF">ABVT43_16680</name>
</gene>
<evidence type="ECO:0000313" key="2">
    <source>
        <dbReference type="Proteomes" id="UP001548189"/>
    </source>
</evidence>
<dbReference type="Gene3D" id="1.20.1050.10">
    <property type="match status" value="1"/>
</dbReference>
<dbReference type="SFLD" id="SFLDG00358">
    <property type="entry name" value="Main_(cytGST)"/>
    <property type="match status" value="1"/>
</dbReference>
<name>A0ABV2BXY4_9GAMM</name>
<dbReference type="PROSITE" id="PS50405">
    <property type="entry name" value="GST_CTER"/>
    <property type="match status" value="1"/>
</dbReference>
<dbReference type="PANTHER" id="PTHR44051">
    <property type="entry name" value="GLUTATHIONE S-TRANSFERASE-RELATED"/>
    <property type="match status" value="1"/>
</dbReference>
<dbReference type="SUPFAM" id="SSF47616">
    <property type="entry name" value="GST C-terminal domain-like"/>
    <property type="match status" value="1"/>
</dbReference>
<dbReference type="Gene3D" id="3.40.30.10">
    <property type="entry name" value="Glutaredoxin"/>
    <property type="match status" value="1"/>
</dbReference>
<comment type="caution">
    <text evidence="1">The sequence shown here is derived from an EMBL/GenBank/DDBJ whole genome shotgun (WGS) entry which is preliminary data.</text>
</comment>
<dbReference type="InterPro" id="IPR004046">
    <property type="entry name" value="GST_C"/>
</dbReference>
<sequence length="251" mass="29114">MITLYTNFNAVCGQKIEFLLNHSALDYNKIDVNLRNGEQHQSVFLKLNPAAQVPVLLDDDKIVLESNEICRYLDTYLLDEHYSQCDPVLLNQWLDQVHTAIHPACSVISWSLAIRPAMLNKTLEALKQHFANIPDAERRKRQQRAFELGLELPELHQAIATYQHFVCSMRDQLSITPWLAGDQISLADFCVIPYLIRLEHLSFNSIIDRFPEVCNWLSQIKLERGFEQVFILNYPSGFIQQWQQYGLQAKL</sequence>
<dbReference type="PROSITE" id="PS50404">
    <property type="entry name" value="GST_NTER"/>
    <property type="match status" value="1"/>
</dbReference>
<dbReference type="CDD" id="cd00570">
    <property type="entry name" value="GST_N_family"/>
    <property type="match status" value="1"/>
</dbReference>
<dbReference type="Pfam" id="PF02798">
    <property type="entry name" value="GST_N"/>
    <property type="match status" value="1"/>
</dbReference>
<dbReference type="SFLD" id="SFLDS00019">
    <property type="entry name" value="Glutathione_Transferase_(cytos"/>
    <property type="match status" value="1"/>
</dbReference>
<dbReference type="InterPro" id="IPR004045">
    <property type="entry name" value="Glutathione_S-Trfase_N"/>
</dbReference>
<dbReference type="InterPro" id="IPR040079">
    <property type="entry name" value="Glutathione_S-Trfase"/>
</dbReference>
<reference evidence="1 2" key="1">
    <citation type="submission" date="2024-06" db="EMBL/GenBank/DDBJ databases">
        <authorList>
            <person name="Li F."/>
        </authorList>
    </citation>
    <scope>NUCLEOTIDE SEQUENCE [LARGE SCALE GENOMIC DNA]</scope>
    <source>
        <strain evidence="1 2">GXAS 311</strain>
    </source>
</reference>